<dbReference type="SUPFAM" id="SSF51445">
    <property type="entry name" value="(Trans)glycosidases"/>
    <property type="match status" value="1"/>
</dbReference>
<dbReference type="PANTHER" id="PTHR31776">
    <property type="entry name" value="ALPHA-L-ARABINOFURANOSIDASE 1"/>
    <property type="match status" value="1"/>
</dbReference>
<feature type="chain" id="PRO_5041263567" description="non-reducing end alpha-L-arabinofuranosidase" evidence="8">
    <location>
        <begin position="21"/>
        <end position="660"/>
    </location>
</feature>
<keyword evidence="7" id="KW-0325">Glycoprotein</keyword>
<dbReference type="InterPro" id="IPR017853">
    <property type="entry name" value="GH"/>
</dbReference>
<dbReference type="SMART" id="SM00813">
    <property type="entry name" value="Alpha-L-AF_C"/>
    <property type="match status" value="1"/>
</dbReference>
<evidence type="ECO:0000256" key="8">
    <source>
        <dbReference type="SAM" id="SignalP"/>
    </source>
</evidence>
<dbReference type="EC" id="3.2.1.55" evidence="4"/>
<evidence type="ECO:0000256" key="2">
    <source>
        <dbReference type="ARBA" id="ARBA00004834"/>
    </source>
</evidence>
<protein>
    <recommendedName>
        <fullName evidence="4">non-reducing end alpha-L-arabinofuranosidase</fullName>
        <ecNumber evidence="4">3.2.1.55</ecNumber>
    </recommendedName>
</protein>
<evidence type="ECO:0000313" key="11">
    <source>
        <dbReference type="Proteomes" id="UP001174694"/>
    </source>
</evidence>
<keyword evidence="6" id="KW-0378">Hydrolase</keyword>
<dbReference type="Pfam" id="PF22848">
    <property type="entry name" value="ASD1_dom"/>
    <property type="match status" value="1"/>
</dbReference>
<comment type="pathway">
    <text evidence="2">Glycan metabolism; L-arabinan degradation.</text>
</comment>
<dbReference type="EMBL" id="JANBVO010000015">
    <property type="protein sequence ID" value="KAJ9144975.1"/>
    <property type="molecule type" value="Genomic_DNA"/>
</dbReference>
<keyword evidence="5 8" id="KW-0732">Signal</keyword>
<comment type="similarity">
    <text evidence="3">Belongs to the glycosyl hydrolase 51 family.</text>
</comment>
<accession>A0AA38VET3</accession>
<evidence type="ECO:0000256" key="7">
    <source>
        <dbReference type="ARBA" id="ARBA00023180"/>
    </source>
</evidence>
<feature type="domain" description="Alpha-L-arabinofuranosidase C-terminal" evidence="9">
    <location>
        <begin position="468"/>
        <end position="639"/>
    </location>
</feature>
<evidence type="ECO:0000256" key="6">
    <source>
        <dbReference type="ARBA" id="ARBA00022801"/>
    </source>
</evidence>
<evidence type="ECO:0000256" key="1">
    <source>
        <dbReference type="ARBA" id="ARBA00001462"/>
    </source>
</evidence>
<dbReference type="PANTHER" id="PTHR31776:SF0">
    <property type="entry name" value="ALPHA-L-ARABINOFURANOSIDASE 1"/>
    <property type="match status" value="1"/>
</dbReference>
<feature type="signal peptide" evidence="8">
    <location>
        <begin position="1"/>
        <end position="20"/>
    </location>
</feature>
<evidence type="ECO:0000259" key="9">
    <source>
        <dbReference type="SMART" id="SM00813"/>
    </source>
</evidence>
<dbReference type="GO" id="GO:0046373">
    <property type="term" value="P:L-arabinose metabolic process"/>
    <property type="evidence" value="ECO:0007669"/>
    <property type="project" value="InterPro"/>
</dbReference>
<dbReference type="InterPro" id="IPR055235">
    <property type="entry name" value="ASD1_cat"/>
</dbReference>
<gene>
    <name evidence="10" type="ORF">NKR23_g5527</name>
</gene>
<dbReference type="GO" id="GO:0046556">
    <property type="term" value="F:alpha-L-arabinofuranosidase activity"/>
    <property type="evidence" value="ECO:0007669"/>
    <property type="project" value="UniProtKB-EC"/>
</dbReference>
<reference evidence="10" key="1">
    <citation type="submission" date="2022-07" db="EMBL/GenBank/DDBJ databases">
        <title>Fungi with potential for degradation of polypropylene.</title>
        <authorList>
            <person name="Gostincar C."/>
        </authorList>
    </citation>
    <scope>NUCLEOTIDE SEQUENCE</scope>
    <source>
        <strain evidence="10">EXF-13308</strain>
    </source>
</reference>
<keyword evidence="11" id="KW-1185">Reference proteome</keyword>
<dbReference type="Pfam" id="PF06964">
    <property type="entry name" value="Alpha-L-AF_C"/>
    <property type="match status" value="1"/>
</dbReference>
<organism evidence="10 11">
    <name type="scientific">Pleurostoma richardsiae</name>
    <dbReference type="NCBI Taxonomy" id="41990"/>
    <lineage>
        <taxon>Eukaryota</taxon>
        <taxon>Fungi</taxon>
        <taxon>Dikarya</taxon>
        <taxon>Ascomycota</taxon>
        <taxon>Pezizomycotina</taxon>
        <taxon>Sordariomycetes</taxon>
        <taxon>Sordariomycetidae</taxon>
        <taxon>Calosphaeriales</taxon>
        <taxon>Pleurostomataceae</taxon>
        <taxon>Pleurostoma</taxon>
    </lineage>
</organism>
<evidence type="ECO:0000256" key="5">
    <source>
        <dbReference type="ARBA" id="ARBA00022729"/>
    </source>
</evidence>
<dbReference type="Proteomes" id="UP001174694">
    <property type="component" value="Unassembled WGS sequence"/>
</dbReference>
<sequence>MMSIKSLLVAISALTARCAAVGLLVHATGGNTTTSTMYGLMHEDINNSGDGGIYAELIRNRAFQGSEQYPAGLGWWLPVNGAELSLKNLSKPLSAALPHSLNVAAGSSTGKLGFTNTGYWGMDVKVQKYTGSFFVRGSYSGSFTASLQSNLTGEVFGSVKVASRSTRGAWVKHEFTLVPTTNAPNSNNTFAITFEASGLRDGSLDFNLISLFPPTYNNRPNGMRVDLMELLAELKPTFFRLPGGNMLEGNTNTTFWKWNETIGPLEDRPGMAGVWGYQQTNGLGLVEYMHWAEDLGCEPVLAVWDGLALDGSYTSAEDLEPYVQYALDEVEFLTGDVSTPWGKRRADLGYPKPWSIKYVEIGNEDWLSGAPAAYNAYKQYRFQMFLDAFTTRYPDIKVIASPSVFDNMTIPSYAAGDYHNYATPNSMVEQFSKFDHLTKGNLTLLGEIASVHPNGGTDWEGSLLPLPWWGGSVGEAVFLIGAERNSDRLIGATYAPMARSLDRWAWSTTLFQFAADPALTTRSTSWYVWQLLGLYTLSKTLPITTNSSFGPLYYVAGTTQEGANVFKAAVYNSTGDVTVSLSFENVRKGAKAQLIVLTGPSDPYGANDPFTHVNVVKTQARTLTAGDEGVFQFSLPNLSVAVLETGASQLRARKEDPAAA</sequence>
<evidence type="ECO:0000256" key="3">
    <source>
        <dbReference type="ARBA" id="ARBA00007186"/>
    </source>
</evidence>
<dbReference type="Gene3D" id="3.20.20.80">
    <property type="entry name" value="Glycosidases"/>
    <property type="match status" value="1"/>
</dbReference>
<dbReference type="InterPro" id="IPR010720">
    <property type="entry name" value="Alpha-L-AF_C"/>
</dbReference>
<dbReference type="AlphaFoldDB" id="A0AA38VET3"/>
<comment type="catalytic activity">
    <reaction evidence="1">
        <text>Hydrolysis of terminal non-reducing alpha-L-arabinofuranoside residues in alpha-L-arabinosides.</text>
        <dbReference type="EC" id="3.2.1.55"/>
    </reaction>
</comment>
<proteinExistence type="inferred from homology"/>
<evidence type="ECO:0000256" key="4">
    <source>
        <dbReference type="ARBA" id="ARBA00012670"/>
    </source>
</evidence>
<evidence type="ECO:0000313" key="10">
    <source>
        <dbReference type="EMBL" id="KAJ9144975.1"/>
    </source>
</evidence>
<comment type="caution">
    <text evidence="10">The sequence shown here is derived from an EMBL/GenBank/DDBJ whole genome shotgun (WGS) entry which is preliminary data.</text>
</comment>
<name>A0AA38VET3_9PEZI</name>
<dbReference type="InterPro" id="IPR051563">
    <property type="entry name" value="Glycosyl_Hydrolase_51"/>
</dbReference>